<dbReference type="EMBL" id="OCNJ01000006">
    <property type="protein sequence ID" value="SOD97049.1"/>
    <property type="molecule type" value="Genomic_DNA"/>
</dbReference>
<protein>
    <submittedName>
        <fullName evidence="1">Uncharacterized protein</fullName>
    </submittedName>
</protein>
<dbReference type="AlphaFoldDB" id="A0A286GPP6"/>
<name>A0A286GPP6_9PROT</name>
<reference evidence="1 2" key="1">
    <citation type="submission" date="2017-09" db="EMBL/GenBank/DDBJ databases">
        <authorList>
            <person name="Ehlers B."/>
            <person name="Leendertz F.H."/>
        </authorList>
    </citation>
    <scope>NUCLEOTIDE SEQUENCE [LARGE SCALE GENOMIC DNA]</scope>
    <source>
        <strain evidence="1 2">USBA 140</strain>
    </source>
</reference>
<accession>A0A286GPP6</accession>
<keyword evidence="2" id="KW-1185">Reference proteome</keyword>
<gene>
    <name evidence="1" type="ORF">SAMN05421508_106224</name>
</gene>
<sequence length="77" mass="8817">MDLQKFRAKHDQMIIAAIQQNYPHLLHYAPTTREYKLNPKISAFLANQDGEYLLYAGFVFGTDPVGVEAAACMWPRM</sequence>
<evidence type="ECO:0000313" key="2">
    <source>
        <dbReference type="Proteomes" id="UP000219621"/>
    </source>
</evidence>
<dbReference type="RefSeq" id="WP_141415161.1">
    <property type="nucleotide sequence ID" value="NZ_OCNJ01000006.1"/>
</dbReference>
<dbReference type="Proteomes" id="UP000219621">
    <property type="component" value="Unassembled WGS sequence"/>
</dbReference>
<evidence type="ECO:0000313" key="1">
    <source>
        <dbReference type="EMBL" id="SOD97049.1"/>
    </source>
</evidence>
<proteinExistence type="predicted"/>
<organism evidence="1 2">
    <name type="scientific">Caenispirillum bisanense</name>
    <dbReference type="NCBI Taxonomy" id="414052"/>
    <lineage>
        <taxon>Bacteria</taxon>
        <taxon>Pseudomonadati</taxon>
        <taxon>Pseudomonadota</taxon>
        <taxon>Alphaproteobacteria</taxon>
        <taxon>Rhodospirillales</taxon>
        <taxon>Novispirillaceae</taxon>
        <taxon>Caenispirillum</taxon>
    </lineage>
</organism>